<evidence type="ECO:0000313" key="5">
    <source>
        <dbReference type="Proteomes" id="UP000501316"/>
    </source>
</evidence>
<accession>A0A859DQU3</accession>
<dbReference type="Gene3D" id="2.10.260.10">
    <property type="match status" value="1"/>
</dbReference>
<dbReference type="SUPFAM" id="SSF89447">
    <property type="entry name" value="AbrB/MazE/MraZ-like"/>
    <property type="match status" value="1"/>
</dbReference>
<dbReference type="Proteomes" id="UP000509623">
    <property type="component" value="Chromosome"/>
</dbReference>
<name>A0A859DQU3_9FIRM</name>
<reference evidence="4" key="2">
    <citation type="journal article" date="2021" name="Appl. Environ. Microbiol.">
        <title>Adaptability of a Caproate-Producing Bacterium Contributes to Its Dominance in an Anaerobic Fermentation System.</title>
        <authorList>
            <person name="Wang H."/>
            <person name="Gu Y."/>
            <person name="Zhou W."/>
            <person name="Zhao D."/>
            <person name="Qiao Z."/>
            <person name="Zheng J."/>
            <person name="Gao J."/>
            <person name="Chen X."/>
            <person name="Ren C."/>
            <person name="Xu Y."/>
        </authorList>
    </citation>
    <scope>NUCLEOTIDE SEQUENCE</scope>
    <source>
        <strain evidence="4">JNU-WLY1368</strain>
    </source>
</reference>
<gene>
    <name evidence="3" type="ORF">GJQ69_04635</name>
    <name evidence="4" type="ORF">GKP14_08915</name>
</gene>
<dbReference type="RefSeq" id="WP_086035845.1">
    <property type="nucleotide sequence ID" value="NZ_CP046051.1"/>
</dbReference>
<protein>
    <recommendedName>
        <fullName evidence="2">SpoVT-AbrB domain-containing protein</fullName>
    </recommendedName>
</protein>
<organism evidence="3 5">
    <name type="scientific">Caproicibacterium lactatifermentans</name>
    <dbReference type="NCBI Taxonomy" id="2666138"/>
    <lineage>
        <taxon>Bacteria</taxon>
        <taxon>Bacillati</taxon>
        <taxon>Bacillota</taxon>
        <taxon>Clostridia</taxon>
        <taxon>Eubacteriales</taxon>
        <taxon>Oscillospiraceae</taxon>
        <taxon>Caproicibacterium</taxon>
    </lineage>
</organism>
<dbReference type="PROSITE" id="PS51740">
    <property type="entry name" value="SPOVT_ABRB"/>
    <property type="match status" value="1"/>
</dbReference>
<dbReference type="InterPro" id="IPR037914">
    <property type="entry name" value="SpoVT-AbrB_sf"/>
</dbReference>
<dbReference type="GO" id="GO:0003677">
    <property type="term" value="F:DNA binding"/>
    <property type="evidence" value="ECO:0007669"/>
    <property type="project" value="UniProtKB-UniRule"/>
</dbReference>
<evidence type="ECO:0000313" key="4">
    <source>
        <dbReference type="EMBL" id="QKO31103.1"/>
    </source>
</evidence>
<evidence type="ECO:0000259" key="2">
    <source>
        <dbReference type="PROSITE" id="PS51740"/>
    </source>
</evidence>
<evidence type="ECO:0000313" key="6">
    <source>
        <dbReference type="Proteomes" id="UP000509623"/>
    </source>
</evidence>
<feature type="domain" description="SpoVT-AbrB" evidence="2">
    <location>
        <begin position="15"/>
        <end position="60"/>
    </location>
</feature>
<keyword evidence="6" id="KW-1185">Reference proteome</keyword>
<keyword evidence="1" id="KW-0238">DNA-binding</keyword>
<dbReference type="Proteomes" id="UP000501316">
    <property type="component" value="Chromosome"/>
</dbReference>
<dbReference type="InterPro" id="IPR007159">
    <property type="entry name" value="SpoVT-AbrB_dom"/>
</dbReference>
<sequence length="62" mass="6890">MNQSLKGNITIYAIGEIRCIDKLGRLVIPKSLRDRFGMFQGQAIEMVGTDAGILVRPAQKKE</sequence>
<dbReference type="EMBL" id="CP046051">
    <property type="protein sequence ID" value="QKN23825.1"/>
    <property type="molecule type" value="Genomic_DNA"/>
</dbReference>
<dbReference type="AlphaFoldDB" id="A0A859DQU3"/>
<reference evidence="5 6" key="1">
    <citation type="submission" date="2019-11" db="EMBL/GenBank/DDBJ databases">
        <authorList>
            <person name="Ren C."/>
            <person name="Wang H."/>
            <person name="Xu Y."/>
        </authorList>
    </citation>
    <scope>NUCLEOTIDE SEQUENCE [LARGE SCALE GENOMIC DNA]</scope>
    <source>
        <strain evidence="6">JNU-WLY1368</strain>
        <strain evidence="3 5">LBM 19010</strain>
    </source>
</reference>
<evidence type="ECO:0000256" key="1">
    <source>
        <dbReference type="PROSITE-ProRule" id="PRU01076"/>
    </source>
</evidence>
<proteinExistence type="predicted"/>
<dbReference type="KEGG" id="clf:GJQ69_04635"/>
<dbReference type="EMBL" id="CP046161">
    <property type="protein sequence ID" value="QKO31103.1"/>
    <property type="molecule type" value="Genomic_DNA"/>
</dbReference>
<dbReference type="NCBIfam" id="TIGR01439">
    <property type="entry name" value="lp_hng_hel_AbrB"/>
    <property type="match status" value="1"/>
</dbReference>
<evidence type="ECO:0000313" key="3">
    <source>
        <dbReference type="EMBL" id="QKN23825.1"/>
    </source>
</evidence>
<reference evidence="4" key="3">
    <citation type="journal article" date="2022" name="Int. J. Syst. Evol. Microbiol.">
        <title>Caproicibacterium lactatifermentans sp. nov., isolated from pit clay used for the production of Chinese strong aroma-type liquor.</title>
        <authorList>
            <person name="Wang H."/>
            <person name="Gu Y."/>
            <person name="Zhao D."/>
            <person name="Qiao Z."/>
            <person name="Zheng J."/>
            <person name="Gao J."/>
            <person name="Ren C."/>
            <person name="Xu Y."/>
        </authorList>
    </citation>
    <scope>NUCLEOTIDE SEQUENCE</scope>
    <source>
        <strain evidence="4">JNU-WLY1368</strain>
    </source>
</reference>